<gene>
    <name evidence="6" type="ORF">KFZ73_25950</name>
</gene>
<dbReference type="Proteomes" id="UP000676853">
    <property type="component" value="Unassembled WGS sequence"/>
</dbReference>
<evidence type="ECO:0000313" key="7">
    <source>
        <dbReference type="Proteomes" id="UP000676853"/>
    </source>
</evidence>
<feature type="non-terminal residue" evidence="6">
    <location>
        <position position="161"/>
    </location>
</feature>
<reference evidence="6 7" key="1">
    <citation type="submission" date="2021-04" db="EMBL/GenBank/DDBJ databases">
        <title>Whole genome sequence analysis of a thiophenic sulfur metabolizing bacteria.</title>
        <authorList>
            <person name="Akhtar N."/>
            <person name="Akram J."/>
            <person name="Aslam A."/>
        </authorList>
    </citation>
    <scope>NUCLEOTIDE SEQUENCE [LARGE SCALE GENOMIC DNA]</scope>
    <source>
        <strain evidence="6 7">3OW</strain>
    </source>
</reference>
<dbReference type="PANTHER" id="PTHR30168">
    <property type="entry name" value="PUTATIVE MEMBRANE PROTEIN YPFJ"/>
    <property type="match status" value="1"/>
</dbReference>
<accession>A0ABS5NK34</accession>
<comment type="subcellular location">
    <subcellularLocation>
        <location evidence="1">Membrane</location>
        <topology evidence="1">Single-pass membrane protein</topology>
    </subcellularLocation>
</comment>
<comment type="caution">
    <text evidence="6">The sequence shown here is derived from an EMBL/GenBank/DDBJ whole genome shotgun (WGS) entry which is preliminary data.</text>
</comment>
<name>A0ABS5NK34_TSUPA</name>
<keyword evidence="7" id="KW-1185">Reference proteome</keyword>
<keyword evidence="4 5" id="KW-0472">Membrane</keyword>
<evidence type="ECO:0000313" key="6">
    <source>
        <dbReference type="EMBL" id="MBS4104660.1"/>
    </source>
</evidence>
<evidence type="ECO:0000256" key="2">
    <source>
        <dbReference type="ARBA" id="ARBA00022692"/>
    </source>
</evidence>
<proteinExistence type="predicted"/>
<dbReference type="Pfam" id="PF04228">
    <property type="entry name" value="Zn_peptidase"/>
    <property type="match status" value="1"/>
</dbReference>
<dbReference type="InterPro" id="IPR007343">
    <property type="entry name" value="Uncharacterised_pept_Zn_put"/>
</dbReference>
<protein>
    <submittedName>
        <fullName evidence="6">Neutral zinc metallopeptidase</fullName>
    </submittedName>
</protein>
<organism evidence="6 7">
    <name type="scientific">Tsukamurella paurometabola</name>
    <name type="common">Corynebacterium paurometabolum</name>
    <dbReference type="NCBI Taxonomy" id="2061"/>
    <lineage>
        <taxon>Bacteria</taxon>
        <taxon>Bacillati</taxon>
        <taxon>Actinomycetota</taxon>
        <taxon>Actinomycetes</taxon>
        <taxon>Mycobacteriales</taxon>
        <taxon>Tsukamurellaceae</taxon>
        <taxon>Tsukamurella</taxon>
    </lineage>
</organism>
<dbReference type="RefSeq" id="WP_212555610.1">
    <property type="nucleotide sequence ID" value="NZ_JAGXOE010000349.1"/>
</dbReference>
<evidence type="ECO:0000256" key="1">
    <source>
        <dbReference type="ARBA" id="ARBA00004167"/>
    </source>
</evidence>
<keyword evidence="3 5" id="KW-1133">Transmembrane helix</keyword>
<feature type="transmembrane region" description="Helical" evidence="5">
    <location>
        <begin position="25"/>
        <end position="45"/>
    </location>
</feature>
<evidence type="ECO:0000256" key="3">
    <source>
        <dbReference type="ARBA" id="ARBA00022989"/>
    </source>
</evidence>
<evidence type="ECO:0000256" key="5">
    <source>
        <dbReference type="SAM" id="Phobius"/>
    </source>
</evidence>
<sequence length="161" mass="16460">MTFQGNGPLDTSNVSAGGGGGMGRGMIIGGGGIGTVVIGLLIYFLTGSTGGISPSPQGSGNGAVSQADQQLDQHLKSCTYELANTDTACRIVATTNSLNKVWPTVLRGYKPPRGGTKIMPVGAQSINTACGVASADTGPFYCPSDQVAVFQLDFMDRVIKK</sequence>
<keyword evidence="2 5" id="KW-0812">Transmembrane</keyword>
<dbReference type="EMBL" id="JAGXOE010000349">
    <property type="protein sequence ID" value="MBS4104660.1"/>
    <property type="molecule type" value="Genomic_DNA"/>
</dbReference>
<evidence type="ECO:0000256" key="4">
    <source>
        <dbReference type="ARBA" id="ARBA00023136"/>
    </source>
</evidence>
<dbReference type="PANTHER" id="PTHR30168:SF0">
    <property type="entry name" value="INNER MEMBRANE PROTEIN"/>
    <property type="match status" value="1"/>
</dbReference>